<organism evidence="8 9">
    <name type="scientific">Aspergillus novofumigatus (strain IBT 16806)</name>
    <dbReference type="NCBI Taxonomy" id="1392255"/>
    <lineage>
        <taxon>Eukaryota</taxon>
        <taxon>Fungi</taxon>
        <taxon>Dikarya</taxon>
        <taxon>Ascomycota</taxon>
        <taxon>Pezizomycotina</taxon>
        <taxon>Eurotiomycetes</taxon>
        <taxon>Eurotiomycetidae</taxon>
        <taxon>Eurotiales</taxon>
        <taxon>Aspergillaceae</taxon>
        <taxon>Aspergillus</taxon>
        <taxon>Aspergillus subgen. Fumigati</taxon>
    </lineage>
</organism>
<evidence type="ECO:0000256" key="5">
    <source>
        <dbReference type="SAM" id="MobiDB-lite"/>
    </source>
</evidence>
<evidence type="ECO:0000256" key="2">
    <source>
        <dbReference type="ARBA" id="ARBA00022692"/>
    </source>
</evidence>
<dbReference type="GO" id="GO:0007166">
    <property type="term" value="P:cell surface receptor signaling pathway"/>
    <property type="evidence" value="ECO:0007669"/>
    <property type="project" value="InterPro"/>
</dbReference>
<feature type="domain" description="G-protein coupled receptors family 2 profile 2" evidence="7">
    <location>
        <begin position="8"/>
        <end position="325"/>
    </location>
</feature>
<dbReference type="InterPro" id="IPR017981">
    <property type="entry name" value="GPCR_2-like_7TM"/>
</dbReference>
<protein>
    <recommendedName>
        <fullName evidence="7">G-protein coupled receptors family 2 profile 2 domain-containing protein</fullName>
    </recommendedName>
</protein>
<dbReference type="PANTHER" id="PTHR23112:SF0">
    <property type="entry name" value="TRANSMEMBRANE PROTEIN 116"/>
    <property type="match status" value="1"/>
</dbReference>
<dbReference type="PANTHER" id="PTHR23112">
    <property type="entry name" value="G PROTEIN-COUPLED RECEPTOR 157-RELATED"/>
    <property type="match status" value="1"/>
</dbReference>
<comment type="caution">
    <text evidence="8">The sequence shown here is derived from an EMBL/GenBank/DDBJ whole genome shotgun (WGS) entry which is preliminary data.</text>
</comment>
<comment type="subcellular location">
    <subcellularLocation>
        <location evidence="1">Membrane</location>
        <topology evidence="1">Multi-pass membrane protein</topology>
    </subcellularLocation>
</comment>
<dbReference type="RefSeq" id="XP_024678548.1">
    <property type="nucleotide sequence ID" value="XM_024823682.1"/>
</dbReference>
<dbReference type="STRING" id="1392255.A0A2I1BX38"/>
<feature type="transmembrane region" description="Helical" evidence="6">
    <location>
        <begin position="20"/>
        <end position="39"/>
    </location>
</feature>
<evidence type="ECO:0000313" key="9">
    <source>
        <dbReference type="Proteomes" id="UP000234474"/>
    </source>
</evidence>
<evidence type="ECO:0000256" key="3">
    <source>
        <dbReference type="ARBA" id="ARBA00022989"/>
    </source>
</evidence>
<dbReference type="GO" id="GO:0004930">
    <property type="term" value="F:G protein-coupled receptor activity"/>
    <property type="evidence" value="ECO:0007669"/>
    <property type="project" value="TreeGrafter"/>
</dbReference>
<evidence type="ECO:0000256" key="4">
    <source>
        <dbReference type="ARBA" id="ARBA00023136"/>
    </source>
</evidence>
<dbReference type="Gene3D" id="1.20.1070.10">
    <property type="entry name" value="Rhodopsin 7-helix transmembrane proteins"/>
    <property type="match status" value="1"/>
</dbReference>
<dbReference type="OMA" id="LMARTHI"/>
<dbReference type="OrthoDB" id="18453at2759"/>
<feature type="region of interest" description="Disordered" evidence="5">
    <location>
        <begin position="378"/>
        <end position="405"/>
    </location>
</feature>
<keyword evidence="4 6" id="KW-0472">Membrane</keyword>
<keyword evidence="3 6" id="KW-1133">Transmembrane helix</keyword>
<evidence type="ECO:0000259" key="7">
    <source>
        <dbReference type="PROSITE" id="PS50261"/>
    </source>
</evidence>
<evidence type="ECO:0000313" key="8">
    <source>
        <dbReference type="EMBL" id="PKX89953.1"/>
    </source>
</evidence>
<dbReference type="GO" id="GO:0005886">
    <property type="term" value="C:plasma membrane"/>
    <property type="evidence" value="ECO:0007669"/>
    <property type="project" value="TreeGrafter"/>
</dbReference>
<feature type="transmembrane region" description="Helical" evidence="6">
    <location>
        <begin position="266"/>
        <end position="284"/>
    </location>
</feature>
<feature type="transmembrane region" description="Helical" evidence="6">
    <location>
        <begin position="122"/>
        <end position="140"/>
    </location>
</feature>
<dbReference type="AlphaFoldDB" id="A0A2I1BX38"/>
<feature type="compositionally biased region" description="Polar residues" evidence="5">
    <location>
        <begin position="395"/>
        <end position="405"/>
    </location>
</feature>
<evidence type="ECO:0000256" key="1">
    <source>
        <dbReference type="ARBA" id="ARBA00004141"/>
    </source>
</evidence>
<dbReference type="GO" id="GO:0007189">
    <property type="term" value="P:adenylate cyclase-activating G protein-coupled receptor signaling pathway"/>
    <property type="evidence" value="ECO:0007669"/>
    <property type="project" value="TreeGrafter"/>
</dbReference>
<feature type="transmembrane region" description="Helical" evidence="6">
    <location>
        <begin position="46"/>
        <end position="65"/>
    </location>
</feature>
<proteinExistence type="predicted"/>
<gene>
    <name evidence="8" type="ORF">P174DRAFT_395350</name>
</gene>
<sequence length="405" mass="44830">MALTEEQLRAVSLAERVGGTASLLGCLLIFITYSVSAAFRRPINRLIFYASFGNTFSAVASLMSMDGITAGPNSALCQTQAFFIQYWMPADSLWSFCMALNIYLTFYRRYTEEDIKKLEKWYFVLCYGLPLVLAIVLISIKTDERGRIYGPALIWCSISGPWQFLRPVCFYGPVWAVSIATFAIYVKVGSDIFRKHRDFKSAKDTLSASETIRKSHSITVQVTTGAEGRLAAEGEAPYAVCIESQQSSSQNRIDAHHGSNRAMWGYIRYSFLFFIAMVVTWIPSSINRIYGLVHPNEPNFGLNLAGALVLSLQGFWNAIIYVSTTMPVFRRASSFCIKSINPPRLFRETPGGTARDRDGIPLNGMGFDGRLNAGSTSSLALRPPTGSSVAVPLSECSSHQAELQP</sequence>
<name>A0A2I1BX38_ASPN1</name>
<dbReference type="Pfam" id="PF05462">
    <property type="entry name" value="Dicty_CAR"/>
    <property type="match status" value="1"/>
</dbReference>
<dbReference type="SUPFAM" id="SSF81321">
    <property type="entry name" value="Family A G protein-coupled receptor-like"/>
    <property type="match status" value="1"/>
</dbReference>
<accession>A0A2I1BX38</accession>
<feature type="transmembrane region" description="Helical" evidence="6">
    <location>
        <begin position="304"/>
        <end position="322"/>
    </location>
</feature>
<dbReference type="EMBL" id="MSZS01000008">
    <property type="protein sequence ID" value="PKX89953.1"/>
    <property type="molecule type" value="Genomic_DNA"/>
</dbReference>
<keyword evidence="9" id="KW-1185">Reference proteome</keyword>
<feature type="transmembrane region" description="Helical" evidence="6">
    <location>
        <begin position="92"/>
        <end position="110"/>
    </location>
</feature>
<dbReference type="GeneID" id="36531007"/>
<dbReference type="PROSITE" id="PS50261">
    <property type="entry name" value="G_PROTEIN_RECEP_F2_4"/>
    <property type="match status" value="1"/>
</dbReference>
<keyword evidence="2 6" id="KW-0812">Transmembrane</keyword>
<feature type="transmembrane region" description="Helical" evidence="6">
    <location>
        <begin position="170"/>
        <end position="188"/>
    </location>
</feature>
<reference evidence="9" key="1">
    <citation type="journal article" date="2018" name="Proc. Natl. Acad. Sci. U.S.A.">
        <title>Linking secondary metabolites to gene clusters through genome sequencing of six diverse Aspergillus species.</title>
        <authorList>
            <person name="Kaerboelling I."/>
            <person name="Vesth T.C."/>
            <person name="Frisvad J.C."/>
            <person name="Nybo J.L."/>
            <person name="Theobald S."/>
            <person name="Kuo A."/>
            <person name="Bowyer P."/>
            <person name="Matsuda Y."/>
            <person name="Mondo S."/>
            <person name="Lyhne E.K."/>
            <person name="Kogle M.E."/>
            <person name="Clum A."/>
            <person name="Lipzen A."/>
            <person name="Salamov A."/>
            <person name="Ngan C.Y."/>
            <person name="Daum C."/>
            <person name="Chiniquy J."/>
            <person name="Barry K."/>
            <person name="LaButti K."/>
            <person name="Haridas S."/>
            <person name="Simmons B.A."/>
            <person name="Magnuson J.K."/>
            <person name="Mortensen U.H."/>
            <person name="Larsen T.O."/>
            <person name="Grigoriev I.V."/>
            <person name="Baker S.E."/>
            <person name="Andersen M.R."/>
        </authorList>
    </citation>
    <scope>NUCLEOTIDE SEQUENCE [LARGE SCALE GENOMIC DNA]</scope>
    <source>
        <strain evidence="9">IBT 16806</strain>
    </source>
</reference>
<evidence type="ECO:0000256" key="6">
    <source>
        <dbReference type="SAM" id="Phobius"/>
    </source>
</evidence>
<dbReference type="Proteomes" id="UP000234474">
    <property type="component" value="Unassembled WGS sequence"/>
</dbReference>
<dbReference type="VEuPathDB" id="FungiDB:P174DRAFT_395350"/>